<dbReference type="EMBL" id="UOEU01000253">
    <property type="protein sequence ID" value="VAW31583.1"/>
    <property type="molecule type" value="Genomic_DNA"/>
</dbReference>
<gene>
    <name evidence="3" type="ORF">MNBD_CHLOROFLEXI01-1308</name>
</gene>
<evidence type="ECO:0000313" key="3">
    <source>
        <dbReference type="EMBL" id="VAW31583.1"/>
    </source>
</evidence>
<dbReference type="AlphaFoldDB" id="A0A3B0UTH1"/>
<accession>A0A3B0UTH1</accession>
<feature type="non-terminal residue" evidence="3">
    <location>
        <position position="65"/>
    </location>
</feature>
<organism evidence="3">
    <name type="scientific">hydrothermal vent metagenome</name>
    <dbReference type="NCBI Taxonomy" id="652676"/>
    <lineage>
        <taxon>unclassified sequences</taxon>
        <taxon>metagenomes</taxon>
        <taxon>ecological metagenomes</taxon>
    </lineage>
</organism>
<protein>
    <submittedName>
        <fullName evidence="3">Uncharacterized protein</fullName>
    </submittedName>
</protein>
<dbReference type="Pfam" id="PF22747">
    <property type="entry name" value="Zn_ribbon_DUF2089"/>
    <property type="match status" value="1"/>
</dbReference>
<reference evidence="3" key="1">
    <citation type="submission" date="2018-06" db="EMBL/GenBank/DDBJ databases">
        <authorList>
            <person name="Zhirakovskaya E."/>
        </authorList>
    </citation>
    <scope>NUCLEOTIDE SEQUENCE</scope>
</reference>
<feature type="domain" description="DUF2089" evidence="1">
    <location>
        <begin position="41"/>
        <end position="65"/>
    </location>
</feature>
<dbReference type="InterPro" id="IPR018658">
    <property type="entry name" value="DUF2089"/>
</dbReference>
<dbReference type="Pfam" id="PF09862">
    <property type="entry name" value="DUF2089"/>
    <property type="match status" value="1"/>
</dbReference>
<name>A0A3B0UTH1_9ZZZZ</name>
<evidence type="ECO:0000259" key="2">
    <source>
        <dbReference type="Pfam" id="PF22747"/>
    </source>
</evidence>
<feature type="domain" description="DUF2089" evidence="2">
    <location>
        <begin position="8"/>
        <end position="38"/>
    </location>
</feature>
<sequence>MRKLLEKCPACSGELLVTQQTCVRCGTMVVGEFTPNIFSQLSPENLRFLELFVKNKGNVKEMERE</sequence>
<proteinExistence type="predicted"/>
<evidence type="ECO:0000259" key="1">
    <source>
        <dbReference type="Pfam" id="PF09862"/>
    </source>
</evidence>
<dbReference type="InterPro" id="IPR053957">
    <property type="entry name" value="DUF2089_Zn_ribbon"/>
</dbReference>